<dbReference type="KEGG" id="ccal:113464587"/>
<evidence type="ECO:0000313" key="1">
    <source>
        <dbReference type="Proteomes" id="UP000694925"/>
    </source>
</evidence>
<name>A0AAJ7S3S1_9HYME</name>
<dbReference type="Proteomes" id="UP000694925">
    <property type="component" value="Unplaced"/>
</dbReference>
<dbReference type="GeneID" id="113464587"/>
<evidence type="ECO:0000313" key="2">
    <source>
        <dbReference type="RefSeq" id="XP_026670920.1"/>
    </source>
</evidence>
<dbReference type="RefSeq" id="XP_026670920.1">
    <property type="nucleotide sequence ID" value="XM_026815119.1"/>
</dbReference>
<sequence>MQRALCCEHHTTQQNVAVKLCVAQKNDTSATSVPSGFHFGSGESFRIVRVGARLVYRERSNSDALEAIKSEAPVTGSSRSAPKRLVKWRHINEHDSVRASNTSPVMPPFVIFHCMYVVCFCGRG</sequence>
<protein>
    <submittedName>
        <fullName evidence="2">Uncharacterized protein LOC113464587</fullName>
    </submittedName>
</protein>
<organism evidence="1 2">
    <name type="scientific">Ceratina calcarata</name>
    <dbReference type="NCBI Taxonomy" id="156304"/>
    <lineage>
        <taxon>Eukaryota</taxon>
        <taxon>Metazoa</taxon>
        <taxon>Ecdysozoa</taxon>
        <taxon>Arthropoda</taxon>
        <taxon>Hexapoda</taxon>
        <taxon>Insecta</taxon>
        <taxon>Pterygota</taxon>
        <taxon>Neoptera</taxon>
        <taxon>Endopterygota</taxon>
        <taxon>Hymenoptera</taxon>
        <taxon>Apocrita</taxon>
        <taxon>Aculeata</taxon>
        <taxon>Apoidea</taxon>
        <taxon>Anthophila</taxon>
        <taxon>Apidae</taxon>
        <taxon>Ceratina</taxon>
        <taxon>Zadontomerus</taxon>
    </lineage>
</organism>
<accession>A0AAJ7S3S1</accession>
<gene>
    <name evidence="2" type="primary">LOC113464587</name>
</gene>
<dbReference type="AlphaFoldDB" id="A0AAJ7S3S1"/>
<proteinExistence type="predicted"/>
<reference evidence="2" key="1">
    <citation type="submission" date="2025-08" db="UniProtKB">
        <authorList>
            <consortium name="RefSeq"/>
        </authorList>
    </citation>
    <scope>IDENTIFICATION</scope>
    <source>
        <tissue evidence="2">Whole body</tissue>
    </source>
</reference>
<keyword evidence="1" id="KW-1185">Reference proteome</keyword>